<dbReference type="PANTHER" id="PTHR31232">
    <property type="match status" value="1"/>
</dbReference>
<dbReference type="GO" id="GO:0060320">
    <property type="term" value="P:rejection of self pollen"/>
    <property type="evidence" value="ECO:0007669"/>
    <property type="project" value="UniProtKB-KW"/>
</dbReference>
<organism evidence="7 8">
    <name type="scientific">Capsella rubella</name>
    <dbReference type="NCBI Taxonomy" id="81985"/>
    <lineage>
        <taxon>Eukaryota</taxon>
        <taxon>Viridiplantae</taxon>
        <taxon>Streptophyta</taxon>
        <taxon>Embryophyta</taxon>
        <taxon>Tracheophyta</taxon>
        <taxon>Spermatophyta</taxon>
        <taxon>Magnoliopsida</taxon>
        <taxon>eudicotyledons</taxon>
        <taxon>Gunneridae</taxon>
        <taxon>Pentapetalae</taxon>
        <taxon>rosids</taxon>
        <taxon>malvids</taxon>
        <taxon>Brassicales</taxon>
        <taxon>Brassicaceae</taxon>
        <taxon>Camelineae</taxon>
        <taxon>Capsella</taxon>
    </lineage>
</organism>
<dbReference type="Pfam" id="PF05938">
    <property type="entry name" value="Self-incomp_S1"/>
    <property type="match status" value="1"/>
</dbReference>
<dbReference type="EMBL" id="KB870811">
    <property type="protein sequence ID" value="EOA18705.1"/>
    <property type="molecule type" value="Genomic_DNA"/>
</dbReference>
<dbReference type="AlphaFoldDB" id="R0H213"/>
<proteinExistence type="inferred from homology"/>
<evidence type="ECO:0000256" key="2">
    <source>
        <dbReference type="ARBA" id="ARBA00005581"/>
    </source>
</evidence>
<dbReference type="GO" id="GO:0005576">
    <property type="term" value="C:extracellular region"/>
    <property type="evidence" value="ECO:0007669"/>
    <property type="project" value="UniProtKB-SubCell"/>
</dbReference>
<keyword evidence="3 6" id="KW-0713">Self-incompatibility</keyword>
<dbReference type="Proteomes" id="UP000029121">
    <property type="component" value="Unassembled WGS sequence"/>
</dbReference>
<feature type="chain" id="PRO_5025094571" description="S-protein homolog" evidence="6">
    <location>
        <begin position="22"/>
        <end position="144"/>
    </location>
</feature>
<evidence type="ECO:0000256" key="1">
    <source>
        <dbReference type="ARBA" id="ARBA00004613"/>
    </source>
</evidence>
<evidence type="ECO:0000256" key="3">
    <source>
        <dbReference type="ARBA" id="ARBA00022471"/>
    </source>
</evidence>
<keyword evidence="5 6" id="KW-0732">Signal</keyword>
<reference evidence="8" key="1">
    <citation type="journal article" date="2013" name="Nat. Genet.">
        <title>The Capsella rubella genome and the genomic consequences of rapid mating system evolution.</title>
        <authorList>
            <person name="Slotte T."/>
            <person name="Hazzouri K.M."/>
            <person name="Agren J.A."/>
            <person name="Koenig D."/>
            <person name="Maumus F."/>
            <person name="Guo Y.L."/>
            <person name="Steige K."/>
            <person name="Platts A.E."/>
            <person name="Escobar J.S."/>
            <person name="Newman L.K."/>
            <person name="Wang W."/>
            <person name="Mandakova T."/>
            <person name="Vello E."/>
            <person name="Smith L.M."/>
            <person name="Henz S.R."/>
            <person name="Steffen J."/>
            <person name="Takuno S."/>
            <person name="Brandvain Y."/>
            <person name="Coop G."/>
            <person name="Andolfatto P."/>
            <person name="Hu T.T."/>
            <person name="Blanchette M."/>
            <person name="Clark R.M."/>
            <person name="Quesneville H."/>
            <person name="Nordborg M."/>
            <person name="Gaut B.S."/>
            <person name="Lysak M.A."/>
            <person name="Jenkins J."/>
            <person name="Grimwood J."/>
            <person name="Chapman J."/>
            <person name="Prochnik S."/>
            <person name="Shu S."/>
            <person name="Rokhsar D."/>
            <person name="Schmutz J."/>
            <person name="Weigel D."/>
            <person name="Wright S.I."/>
        </authorList>
    </citation>
    <scope>NUCLEOTIDE SEQUENCE [LARGE SCALE GENOMIC DNA]</scope>
    <source>
        <strain evidence="8">cv. Monte Gargano</strain>
    </source>
</reference>
<evidence type="ECO:0000256" key="6">
    <source>
        <dbReference type="RuleBase" id="RU367044"/>
    </source>
</evidence>
<sequence>MNLLFISLSFVISFYFRPTEPKCHKNTVVFQNNLTISHSILKIHCKSRSDDLGYHFLKFKDPTYNFSFHDHFLLTTRFKCILWKGAKLEYHKNFTAYEGDEASPRGRCGGLYTWEARDDAIYLSKKGVIEQLMYSWIKDYYLFN</sequence>
<evidence type="ECO:0000256" key="5">
    <source>
        <dbReference type="ARBA" id="ARBA00022729"/>
    </source>
</evidence>
<evidence type="ECO:0000313" key="7">
    <source>
        <dbReference type="EMBL" id="EOA18705.1"/>
    </source>
</evidence>
<comment type="similarity">
    <text evidence="2 6">Belongs to the plant self-incompatibility (S1) protein family.</text>
</comment>
<comment type="subcellular location">
    <subcellularLocation>
        <location evidence="1 6">Secreted</location>
    </subcellularLocation>
</comment>
<protein>
    <recommendedName>
        <fullName evidence="6">S-protein homolog</fullName>
    </recommendedName>
</protein>
<evidence type="ECO:0000256" key="4">
    <source>
        <dbReference type="ARBA" id="ARBA00022525"/>
    </source>
</evidence>
<keyword evidence="8" id="KW-1185">Reference proteome</keyword>
<keyword evidence="4 6" id="KW-0964">Secreted</keyword>
<dbReference type="InterPro" id="IPR010264">
    <property type="entry name" value="Self-incomp_S1"/>
</dbReference>
<evidence type="ECO:0000313" key="8">
    <source>
        <dbReference type="Proteomes" id="UP000029121"/>
    </source>
</evidence>
<gene>
    <name evidence="7" type="ORF">CARUB_v10007283mg</name>
</gene>
<dbReference type="PANTHER" id="PTHR31232:SF39">
    <property type="entry name" value="S-PROTEIN HOMOLOG-RELATED"/>
    <property type="match status" value="1"/>
</dbReference>
<name>R0H213_9BRAS</name>
<accession>R0H213</accession>
<feature type="signal peptide" evidence="6">
    <location>
        <begin position="1"/>
        <end position="21"/>
    </location>
</feature>